<protein>
    <recommendedName>
        <fullName evidence="1">DUF6879 domain-containing protein</fullName>
    </recommendedName>
</protein>
<accession>A0ABP8CMF5</accession>
<dbReference type="EMBL" id="BAABAS010000026">
    <property type="protein sequence ID" value="GAA4240585.1"/>
    <property type="molecule type" value="Genomic_DNA"/>
</dbReference>
<dbReference type="Proteomes" id="UP001501710">
    <property type="component" value="Unassembled WGS sequence"/>
</dbReference>
<reference evidence="3" key="1">
    <citation type="journal article" date="2019" name="Int. J. Syst. Evol. Microbiol.">
        <title>The Global Catalogue of Microorganisms (GCM) 10K type strain sequencing project: providing services to taxonomists for standard genome sequencing and annotation.</title>
        <authorList>
            <consortium name="The Broad Institute Genomics Platform"/>
            <consortium name="The Broad Institute Genome Sequencing Center for Infectious Disease"/>
            <person name="Wu L."/>
            <person name="Ma J."/>
        </authorList>
    </citation>
    <scope>NUCLEOTIDE SEQUENCE [LARGE SCALE GENOMIC DNA]</scope>
    <source>
        <strain evidence="3">JCM 17440</strain>
    </source>
</reference>
<evidence type="ECO:0000259" key="1">
    <source>
        <dbReference type="Pfam" id="PF21806"/>
    </source>
</evidence>
<evidence type="ECO:0000313" key="2">
    <source>
        <dbReference type="EMBL" id="GAA4240585.1"/>
    </source>
</evidence>
<comment type="caution">
    <text evidence="2">The sequence shown here is derived from an EMBL/GenBank/DDBJ whole genome shotgun (WGS) entry which is preliminary data.</text>
</comment>
<organism evidence="2 3">
    <name type="scientific">Actinomadura meridiana</name>
    <dbReference type="NCBI Taxonomy" id="559626"/>
    <lineage>
        <taxon>Bacteria</taxon>
        <taxon>Bacillati</taxon>
        <taxon>Actinomycetota</taxon>
        <taxon>Actinomycetes</taxon>
        <taxon>Streptosporangiales</taxon>
        <taxon>Thermomonosporaceae</taxon>
        <taxon>Actinomadura</taxon>
    </lineage>
</organism>
<proteinExistence type="predicted"/>
<gene>
    <name evidence="2" type="ORF">GCM10022254_65840</name>
</gene>
<sequence>MSELMRLDDSLGTRLSLEEYRSDFRGRQWAIDGEDSWKLERAQHFVEPGVPSWDAFSRGDWKAALRLMQQEREWIEEFSAQAEEKGISLYRVRVVEEPISPYLQWELHLLRLRAQCGEAIRVLDAAAVAPLERSGPLPELVTLGTSTLYRVRYDEKGALDGAVRFTAPELVAAATELTRELFDRGEDMESFFQRRVADLPPPHRNALAR</sequence>
<dbReference type="RefSeq" id="WP_344905160.1">
    <property type="nucleotide sequence ID" value="NZ_BAABAS010000026.1"/>
</dbReference>
<dbReference type="InterPro" id="IPR049244">
    <property type="entry name" value="DUF6879"/>
</dbReference>
<feature type="domain" description="DUF6879" evidence="1">
    <location>
        <begin position="35"/>
        <end position="192"/>
    </location>
</feature>
<dbReference type="Pfam" id="PF21806">
    <property type="entry name" value="DUF6879"/>
    <property type="match status" value="1"/>
</dbReference>
<name>A0ABP8CMF5_9ACTN</name>
<keyword evidence="3" id="KW-1185">Reference proteome</keyword>
<evidence type="ECO:0000313" key="3">
    <source>
        <dbReference type="Proteomes" id="UP001501710"/>
    </source>
</evidence>